<dbReference type="OrthoDB" id="5410741at2759"/>
<dbReference type="PANTHER" id="PTHR46068:SF1">
    <property type="entry name" value="TRANSPOSASE IS30-LIKE HTH DOMAIN-CONTAINING PROTEIN"/>
    <property type="match status" value="1"/>
</dbReference>
<evidence type="ECO:0000313" key="3">
    <source>
        <dbReference type="EMBL" id="CAF2228373.1"/>
    </source>
</evidence>
<name>A0A815WQK0_9BILA</name>
<dbReference type="PROSITE" id="PS50181">
    <property type="entry name" value="FBOX"/>
    <property type="match status" value="1"/>
</dbReference>
<feature type="domain" description="F-box" evidence="1">
    <location>
        <begin position="6"/>
        <end position="53"/>
    </location>
</feature>
<dbReference type="EMBL" id="CAJNRE010020353">
    <property type="protein sequence ID" value="CAF2228373.1"/>
    <property type="molecule type" value="Genomic_DNA"/>
</dbReference>
<organism evidence="2 4">
    <name type="scientific">Rotaria magnacalcarata</name>
    <dbReference type="NCBI Taxonomy" id="392030"/>
    <lineage>
        <taxon>Eukaryota</taxon>
        <taxon>Metazoa</taxon>
        <taxon>Spiralia</taxon>
        <taxon>Gnathifera</taxon>
        <taxon>Rotifera</taxon>
        <taxon>Eurotatoria</taxon>
        <taxon>Bdelloidea</taxon>
        <taxon>Philodinida</taxon>
        <taxon>Philodinidae</taxon>
        <taxon>Rotaria</taxon>
    </lineage>
</organism>
<sequence length="443" mass="51731">MSEKVSWSLLTLPIDIIYRILYQIDNFTIFCSIRGVCARVNAILVTYYRYQNLTTLVLKHYRIGNEDVQRLSTALKNDTTLTILSLNDNGVEALGTQYLADALPNNKILTTQELEEDRNENFEAQHIDETLHSNTMFTNAKFPSNRICNELAWNSAYRSRNTDAMYMLHCKKRNVNAKLRKLGYKTSNTSVCRAKTELKLKWWKRQTVQKLTNQQKIQRIFIAKQLRKKYGTKKGGKIFKWNCVLNTDFSGAFKLSPQNNRHNEGVYAESSLDIPYELRTISKQKFQKSIMLWGGISYKGLFPKQSPIFVDEWLELTRPKDTDRPDKAAKELGDLRNLVFQDDQDRKQRMHVTLNAVKRVFINRIEPKDCNAKLADVWPIENVWGAFKENLRGREYDNIEQLKDDIKKEWIKFSVSLCQQMMDTIPARLKLVIDQGGNQIREH</sequence>
<evidence type="ECO:0000259" key="1">
    <source>
        <dbReference type="PROSITE" id="PS50181"/>
    </source>
</evidence>
<dbReference type="Gene3D" id="3.80.10.10">
    <property type="entry name" value="Ribonuclease Inhibitor"/>
    <property type="match status" value="1"/>
</dbReference>
<protein>
    <recommendedName>
        <fullName evidence="1">F-box domain-containing protein</fullName>
    </recommendedName>
</protein>
<reference evidence="2" key="1">
    <citation type="submission" date="2021-02" db="EMBL/GenBank/DDBJ databases">
        <authorList>
            <person name="Nowell W R."/>
        </authorList>
    </citation>
    <scope>NUCLEOTIDE SEQUENCE</scope>
</reference>
<dbReference type="EMBL" id="CAJNOW010008993">
    <property type="protein sequence ID" value="CAF1552241.1"/>
    <property type="molecule type" value="Genomic_DNA"/>
</dbReference>
<dbReference type="Gene3D" id="3.30.420.10">
    <property type="entry name" value="Ribonuclease H-like superfamily/Ribonuclease H"/>
    <property type="match status" value="1"/>
</dbReference>
<dbReference type="Proteomes" id="UP000663834">
    <property type="component" value="Unassembled WGS sequence"/>
</dbReference>
<comment type="caution">
    <text evidence="2">The sequence shown here is derived from an EMBL/GenBank/DDBJ whole genome shotgun (WGS) entry which is preliminary data.</text>
</comment>
<evidence type="ECO:0000313" key="2">
    <source>
        <dbReference type="EMBL" id="CAF1552241.1"/>
    </source>
</evidence>
<dbReference type="AlphaFoldDB" id="A0A815WQK0"/>
<gene>
    <name evidence="2" type="ORF">KQP761_LOCUS17736</name>
    <name evidence="3" type="ORF">MBJ925_LOCUS36751</name>
</gene>
<evidence type="ECO:0000313" key="4">
    <source>
        <dbReference type="Proteomes" id="UP000663834"/>
    </source>
</evidence>
<proteinExistence type="predicted"/>
<dbReference type="InterPro" id="IPR032675">
    <property type="entry name" value="LRR_dom_sf"/>
</dbReference>
<dbReference type="Proteomes" id="UP000663824">
    <property type="component" value="Unassembled WGS sequence"/>
</dbReference>
<accession>A0A815WQK0</accession>
<dbReference type="InterPro" id="IPR036397">
    <property type="entry name" value="RNaseH_sf"/>
</dbReference>
<dbReference type="PANTHER" id="PTHR46068">
    <property type="entry name" value="PROTEIN CBG27172"/>
    <property type="match status" value="1"/>
</dbReference>
<dbReference type="SUPFAM" id="SSF52047">
    <property type="entry name" value="RNI-like"/>
    <property type="match status" value="1"/>
</dbReference>
<dbReference type="GO" id="GO:0003676">
    <property type="term" value="F:nucleic acid binding"/>
    <property type="evidence" value="ECO:0007669"/>
    <property type="project" value="InterPro"/>
</dbReference>
<dbReference type="InterPro" id="IPR001810">
    <property type="entry name" value="F-box_dom"/>
</dbReference>